<dbReference type="PANTHER" id="PTHR36115">
    <property type="entry name" value="PROLINE-RICH ANTIGEN HOMOLOG-RELATED"/>
    <property type="match status" value="1"/>
</dbReference>
<dbReference type="InterPro" id="IPR051791">
    <property type="entry name" value="Pra-immunoreactive"/>
</dbReference>
<evidence type="ECO:0000256" key="5">
    <source>
        <dbReference type="ARBA" id="ARBA00023136"/>
    </source>
</evidence>
<protein>
    <recommendedName>
        <fullName evidence="11">RDD family protein</fullName>
    </recommendedName>
</protein>
<evidence type="ECO:0008006" key="11">
    <source>
        <dbReference type="Google" id="ProtNLM"/>
    </source>
</evidence>
<dbReference type="InterPro" id="IPR031493">
    <property type="entry name" value="Zinc_ribbon_15"/>
</dbReference>
<proteinExistence type="predicted"/>
<feature type="transmembrane region" description="Helical" evidence="6">
    <location>
        <begin position="129"/>
        <end position="146"/>
    </location>
</feature>
<name>A0A7W7IUW9_9FLAO</name>
<dbReference type="GO" id="GO:0005886">
    <property type="term" value="C:plasma membrane"/>
    <property type="evidence" value="ECO:0007669"/>
    <property type="project" value="UniProtKB-SubCell"/>
</dbReference>
<feature type="domain" description="Zinc-ribbon 15" evidence="8">
    <location>
        <begin position="20"/>
        <end position="65"/>
    </location>
</feature>
<comment type="subcellular location">
    <subcellularLocation>
        <location evidence="1">Cell membrane</location>
        <topology evidence="1">Multi-pass membrane protein</topology>
    </subcellularLocation>
</comment>
<sequence length="215" mass="24361">MIIYGRKTVQSTIKSGKFDCPNCRRQESYHLKNYQLYFHIFFIPLLKIRELGDELNCFFCNTTYVPGSVLSSHEYDTRNRLGNTSNEENHSIGLVPCDFGKRIGAFILDVVIIYAVNLALAFILPEASLFVILFAFIYFIACDLLLKGSSLGKLVLSIKAVDYEQNGDILAFNIILRNLIKGMCAIFPVIYLTSLLNDDKRALHDLAARTMVVDK</sequence>
<dbReference type="Pfam" id="PF06271">
    <property type="entry name" value="RDD"/>
    <property type="match status" value="1"/>
</dbReference>
<keyword evidence="4 6" id="KW-1133">Transmembrane helix</keyword>
<keyword evidence="3 6" id="KW-0812">Transmembrane</keyword>
<dbReference type="Pfam" id="PF17032">
    <property type="entry name" value="Zn_ribbon_15"/>
    <property type="match status" value="1"/>
</dbReference>
<evidence type="ECO:0000259" key="8">
    <source>
        <dbReference type="Pfam" id="PF17032"/>
    </source>
</evidence>
<reference evidence="9 10" key="1">
    <citation type="submission" date="2020-08" db="EMBL/GenBank/DDBJ databases">
        <title>Functional genomics of gut bacteria from endangered species of beetles.</title>
        <authorList>
            <person name="Carlos-Shanley C."/>
        </authorList>
    </citation>
    <scope>NUCLEOTIDE SEQUENCE [LARGE SCALE GENOMIC DNA]</scope>
    <source>
        <strain evidence="9 10">S00142</strain>
    </source>
</reference>
<evidence type="ECO:0000313" key="10">
    <source>
        <dbReference type="Proteomes" id="UP000561681"/>
    </source>
</evidence>
<dbReference type="EMBL" id="JACHLD010000001">
    <property type="protein sequence ID" value="MBB4801009.1"/>
    <property type="molecule type" value="Genomic_DNA"/>
</dbReference>
<evidence type="ECO:0000256" key="3">
    <source>
        <dbReference type="ARBA" id="ARBA00022692"/>
    </source>
</evidence>
<keyword evidence="2" id="KW-1003">Cell membrane</keyword>
<keyword evidence="5 6" id="KW-0472">Membrane</keyword>
<feature type="transmembrane region" description="Helical" evidence="6">
    <location>
        <begin position="103"/>
        <end position="123"/>
    </location>
</feature>
<evidence type="ECO:0000256" key="6">
    <source>
        <dbReference type="SAM" id="Phobius"/>
    </source>
</evidence>
<evidence type="ECO:0000313" key="9">
    <source>
        <dbReference type="EMBL" id="MBB4801009.1"/>
    </source>
</evidence>
<comment type="caution">
    <text evidence="9">The sequence shown here is derived from an EMBL/GenBank/DDBJ whole genome shotgun (WGS) entry which is preliminary data.</text>
</comment>
<dbReference type="RefSeq" id="WP_184159089.1">
    <property type="nucleotide sequence ID" value="NZ_JACHLD010000001.1"/>
</dbReference>
<evidence type="ECO:0000256" key="4">
    <source>
        <dbReference type="ARBA" id="ARBA00022989"/>
    </source>
</evidence>
<evidence type="ECO:0000259" key="7">
    <source>
        <dbReference type="Pfam" id="PF06271"/>
    </source>
</evidence>
<dbReference type="Proteomes" id="UP000561681">
    <property type="component" value="Unassembled WGS sequence"/>
</dbReference>
<dbReference type="AlphaFoldDB" id="A0A7W7IUW9"/>
<keyword evidence="10" id="KW-1185">Reference proteome</keyword>
<gene>
    <name evidence="9" type="ORF">HNP37_001048</name>
</gene>
<dbReference type="InterPro" id="IPR010432">
    <property type="entry name" value="RDD"/>
</dbReference>
<evidence type="ECO:0000256" key="2">
    <source>
        <dbReference type="ARBA" id="ARBA00022475"/>
    </source>
</evidence>
<accession>A0A7W7IUW9</accession>
<evidence type="ECO:0000256" key="1">
    <source>
        <dbReference type="ARBA" id="ARBA00004651"/>
    </source>
</evidence>
<dbReference type="PANTHER" id="PTHR36115:SF4">
    <property type="entry name" value="MEMBRANE PROTEIN"/>
    <property type="match status" value="1"/>
</dbReference>
<organism evidence="9 10">
    <name type="scientific">Flavobacterium nitrogenifigens</name>
    <dbReference type="NCBI Taxonomy" id="1617283"/>
    <lineage>
        <taxon>Bacteria</taxon>
        <taxon>Pseudomonadati</taxon>
        <taxon>Bacteroidota</taxon>
        <taxon>Flavobacteriia</taxon>
        <taxon>Flavobacteriales</taxon>
        <taxon>Flavobacteriaceae</taxon>
        <taxon>Flavobacterium</taxon>
    </lineage>
</organism>
<feature type="domain" description="RDD" evidence="7">
    <location>
        <begin position="98"/>
        <end position="208"/>
    </location>
</feature>